<dbReference type="OrthoDB" id="7671407at2"/>
<dbReference type="GO" id="GO:0016763">
    <property type="term" value="F:pentosyltransferase activity"/>
    <property type="evidence" value="ECO:0007669"/>
    <property type="project" value="TreeGrafter"/>
</dbReference>
<evidence type="ECO:0000259" key="8">
    <source>
        <dbReference type="Pfam" id="PF13231"/>
    </source>
</evidence>
<dbReference type="PANTHER" id="PTHR33908">
    <property type="entry name" value="MANNOSYLTRANSFERASE YKCB-RELATED"/>
    <property type="match status" value="1"/>
</dbReference>
<dbReference type="GO" id="GO:0009103">
    <property type="term" value="P:lipopolysaccharide biosynthetic process"/>
    <property type="evidence" value="ECO:0007669"/>
    <property type="project" value="UniProtKB-ARBA"/>
</dbReference>
<dbReference type="GO" id="GO:0005886">
    <property type="term" value="C:plasma membrane"/>
    <property type="evidence" value="ECO:0007669"/>
    <property type="project" value="UniProtKB-SubCell"/>
</dbReference>
<accession>A0A0K6ICJ0</accession>
<dbReference type="InterPro" id="IPR050297">
    <property type="entry name" value="LipidA_mod_glycosyltrf_83"/>
</dbReference>
<keyword evidence="2" id="KW-1003">Cell membrane</keyword>
<comment type="subcellular location">
    <subcellularLocation>
        <location evidence="1">Cell membrane</location>
        <topology evidence="1">Multi-pass membrane protein</topology>
    </subcellularLocation>
</comment>
<evidence type="ECO:0000256" key="4">
    <source>
        <dbReference type="ARBA" id="ARBA00022679"/>
    </source>
</evidence>
<evidence type="ECO:0000256" key="7">
    <source>
        <dbReference type="ARBA" id="ARBA00023136"/>
    </source>
</evidence>
<evidence type="ECO:0000256" key="6">
    <source>
        <dbReference type="ARBA" id="ARBA00022989"/>
    </source>
</evidence>
<keyword evidence="5" id="KW-0812">Transmembrane</keyword>
<dbReference type="Pfam" id="PF13231">
    <property type="entry name" value="PMT_2"/>
    <property type="match status" value="1"/>
</dbReference>
<dbReference type="EMBL" id="CYHE01000021">
    <property type="protein sequence ID" value="CUB00758.1"/>
    <property type="molecule type" value="Genomic_DNA"/>
</dbReference>
<evidence type="ECO:0000256" key="1">
    <source>
        <dbReference type="ARBA" id="ARBA00004651"/>
    </source>
</evidence>
<sequence length="497" mass="54008">MMSAARATLLYCLAICLLWALVPSVLFPNPPLDVVEGFAWGRDLALGYTKHPPLQAWLLEASYHLTGGHAFGAYWLSQICYALTYLAIWLLGRDMGLAPGQRFWAIAATSCAFYFTLPAPEFNPNILQIPVWAGMLLFFHRSLARGRLADWLLLGLTAALGLYAKYFTGLLIGCIGLYALTFRDARRCLATPGPYLAMVLALALFVPHVWWLKETDFLTFTYAASRSVPAESIADHILNPVNFLLGQFGSMAPVLIPIFAGLGLAGLRGTAPRGEPPRTGSADLRFLLWFTLLPALVVMLVSGITGNAFKQMWGASMFTLAGLLLVRFASIRNGNWSLRRALAAAAAVQVIFLSVAAGQALVEPLIKKKPTRIHFPGAEVAAQAEAAWREATGTPLSYVAGDMWPAAHVTLFSADRPHLFTDHIPAIAPWISLEDVKKTGVLVIWTGDSETPTGSLAALYPGRLRDGFADIPYAAPAKWPPLRLNWLIVRPGEVAGG</sequence>
<evidence type="ECO:0000313" key="10">
    <source>
        <dbReference type="Proteomes" id="UP000183900"/>
    </source>
</evidence>
<proteinExistence type="predicted"/>
<evidence type="ECO:0000313" key="9">
    <source>
        <dbReference type="EMBL" id="CUB00758.1"/>
    </source>
</evidence>
<keyword evidence="7" id="KW-0472">Membrane</keyword>
<organism evidence="9 10">
    <name type="scientific">Pannonibacter indicus</name>
    <dbReference type="NCBI Taxonomy" id="466044"/>
    <lineage>
        <taxon>Bacteria</taxon>
        <taxon>Pseudomonadati</taxon>
        <taxon>Pseudomonadota</taxon>
        <taxon>Alphaproteobacteria</taxon>
        <taxon>Hyphomicrobiales</taxon>
        <taxon>Stappiaceae</taxon>
        <taxon>Pannonibacter</taxon>
    </lineage>
</organism>
<protein>
    <submittedName>
        <fullName evidence="9">Dolichyl-phosphate-mannose-protein mannosyltransferase</fullName>
    </submittedName>
</protein>
<keyword evidence="4 9" id="KW-0808">Transferase</keyword>
<reference evidence="10" key="1">
    <citation type="submission" date="2015-08" db="EMBL/GenBank/DDBJ databases">
        <authorList>
            <person name="Varghese N."/>
        </authorList>
    </citation>
    <scope>NUCLEOTIDE SEQUENCE [LARGE SCALE GENOMIC DNA]</scope>
    <source>
        <strain evidence="10">DSM 23407</strain>
    </source>
</reference>
<dbReference type="AlphaFoldDB" id="A0A0K6ICJ0"/>
<feature type="domain" description="Glycosyltransferase RgtA/B/C/D-like" evidence="8">
    <location>
        <begin position="50"/>
        <end position="211"/>
    </location>
</feature>
<keyword evidence="3 9" id="KW-0328">Glycosyltransferase</keyword>
<evidence type="ECO:0000256" key="3">
    <source>
        <dbReference type="ARBA" id="ARBA00022676"/>
    </source>
</evidence>
<evidence type="ECO:0000256" key="2">
    <source>
        <dbReference type="ARBA" id="ARBA00022475"/>
    </source>
</evidence>
<gene>
    <name evidence="9" type="ORF">Ga0061067_12125</name>
</gene>
<name>A0A0K6ICJ0_9HYPH</name>
<evidence type="ECO:0000256" key="5">
    <source>
        <dbReference type="ARBA" id="ARBA00022692"/>
    </source>
</evidence>
<keyword evidence="10" id="KW-1185">Reference proteome</keyword>
<dbReference type="PANTHER" id="PTHR33908:SF9">
    <property type="entry name" value="BLL5595 PROTEIN"/>
    <property type="match status" value="1"/>
</dbReference>
<dbReference type="Proteomes" id="UP000183900">
    <property type="component" value="Unassembled WGS sequence"/>
</dbReference>
<dbReference type="InterPro" id="IPR038731">
    <property type="entry name" value="RgtA/B/C-like"/>
</dbReference>
<keyword evidence="6" id="KW-1133">Transmembrane helix</keyword>